<keyword evidence="3" id="KW-1185">Reference proteome</keyword>
<protein>
    <submittedName>
        <fullName evidence="2">Uncharacterized protein</fullName>
    </submittedName>
</protein>
<sequence length="244" mass="27614">MEFWRGLWESEPEPPPVHPRRHLPGPNEPLPDPSPGLSRLLLFVNVLARHKKNCKKHIDVLRGVRKDLNAISYQETILDREATIADCRSTQSETRKYMKDWRAQHGWALNNDAVDTMLAEESLDIREWMDFLGYGRKKLLDMQIETREAEHNLADAFSEVATMLKRLTAGSGTSGNTGRSRENAGGMDSPCTPRLPTDQHENILGGESRSAQRSSTESHGLMQRLSGDSQRTPERELPHSGPWI</sequence>
<dbReference type="Proteomes" id="UP000799770">
    <property type="component" value="Unassembled WGS sequence"/>
</dbReference>
<feature type="compositionally biased region" description="Polar residues" evidence="1">
    <location>
        <begin position="209"/>
        <end position="218"/>
    </location>
</feature>
<feature type="region of interest" description="Disordered" evidence="1">
    <location>
        <begin position="168"/>
        <end position="244"/>
    </location>
</feature>
<dbReference type="EMBL" id="ML977335">
    <property type="protein sequence ID" value="KAF2111236.1"/>
    <property type="molecule type" value="Genomic_DNA"/>
</dbReference>
<name>A0A6A5YWA6_9PLEO</name>
<evidence type="ECO:0000313" key="2">
    <source>
        <dbReference type="EMBL" id="KAF2111236.1"/>
    </source>
</evidence>
<proteinExistence type="predicted"/>
<accession>A0A6A5YWA6</accession>
<gene>
    <name evidence="2" type="ORF">BDV96DRAFT_650340</name>
</gene>
<feature type="region of interest" description="Disordered" evidence="1">
    <location>
        <begin position="1"/>
        <end position="32"/>
    </location>
</feature>
<reference evidence="2" key="1">
    <citation type="journal article" date="2020" name="Stud. Mycol.">
        <title>101 Dothideomycetes genomes: a test case for predicting lifestyles and emergence of pathogens.</title>
        <authorList>
            <person name="Haridas S."/>
            <person name="Albert R."/>
            <person name="Binder M."/>
            <person name="Bloem J."/>
            <person name="Labutti K."/>
            <person name="Salamov A."/>
            <person name="Andreopoulos B."/>
            <person name="Baker S."/>
            <person name="Barry K."/>
            <person name="Bills G."/>
            <person name="Bluhm B."/>
            <person name="Cannon C."/>
            <person name="Castanera R."/>
            <person name="Culley D."/>
            <person name="Daum C."/>
            <person name="Ezra D."/>
            <person name="Gonzalez J."/>
            <person name="Henrissat B."/>
            <person name="Kuo A."/>
            <person name="Liang C."/>
            <person name="Lipzen A."/>
            <person name="Lutzoni F."/>
            <person name="Magnuson J."/>
            <person name="Mondo S."/>
            <person name="Nolan M."/>
            <person name="Ohm R."/>
            <person name="Pangilinan J."/>
            <person name="Park H.-J."/>
            <person name="Ramirez L."/>
            <person name="Alfaro M."/>
            <person name="Sun H."/>
            <person name="Tritt A."/>
            <person name="Yoshinaga Y."/>
            <person name="Zwiers L.-H."/>
            <person name="Turgeon B."/>
            <person name="Goodwin S."/>
            <person name="Spatafora J."/>
            <person name="Crous P."/>
            <person name="Grigoriev I."/>
        </authorList>
    </citation>
    <scope>NUCLEOTIDE SEQUENCE</scope>
    <source>
        <strain evidence="2">CBS 627.86</strain>
    </source>
</reference>
<evidence type="ECO:0000256" key="1">
    <source>
        <dbReference type="SAM" id="MobiDB-lite"/>
    </source>
</evidence>
<dbReference type="AlphaFoldDB" id="A0A6A5YWA6"/>
<organism evidence="2 3">
    <name type="scientific">Lophiotrema nucula</name>
    <dbReference type="NCBI Taxonomy" id="690887"/>
    <lineage>
        <taxon>Eukaryota</taxon>
        <taxon>Fungi</taxon>
        <taxon>Dikarya</taxon>
        <taxon>Ascomycota</taxon>
        <taxon>Pezizomycotina</taxon>
        <taxon>Dothideomycetes</taxon>
        <taxon>Pleosporomycetidae</taxon>
        <taxon>Pleosporales</taxon>
        <taxon>Lophiotremataceae</taxon>
        <taxon>Lophiotrema</taxon>
    </lineage>
</organism>
<evidence type="ECO:0000313" key="3">
    <source>
        <dbReference type="Proteomes" id="UP000799770"/>
    </source>
</evidence>